<sequence length="474" mass="53185">MLKKYKILVVMIVLSLIGIGGIVGVWLYGGYVNKREVLVTEIERSLFNAIQTYYDDHQNIINEKRDQGISKEGTVFAARIKSMYSNIDEEKIQTLWDSLAQERMRRYTKRREAKKEAGEPTAIMPSFMLQNITFSEGTLAEINTLLAESLDVKGITTSVQIAIKTLKDGRRAQGKYRIKVEEDGTILTRPILVNPTEDEYLLASFEQPVFYLLGKMAVQLMVSVLLILALIGAFIYLLWTINRQNKLALLRKSFVNNMTHELKTPVATVMAAVESIQRYGARDDKEKMEKYLRISHRELAHLANMIEKVLQLDIDEVTGVNLRRDAVDLVQLLEEGVEIAQLGAKKNVSIDFIGQLPRLSIIADSAHLKNVISNLFDNAIKYSGDAVKIQVGLKEDNGNVILSIADNGLGIDPTYFKDIFEVFFRVPSGNLHPVKGFGLGLAYVKQVIKQHGGTIKVDSILGKGTVFILTIPKQ</sequence>
<keyword evidence="7" id="KW-0472">Membrane</keyword>
<feature type="domain" description="Histidine kinase" evidence="8">
    <location>
        <begin position="257"/>
        <end position="474"/>
    </location>
</feature>
<keyword evidence="6" id="KW-0902">Two-component regulatory system</keyword>
<dbReference type="InterPro" id="IPR036097">
    <property type="entry name" value="HisK_dim/P_sf"/>
</dbReference>
<dbReference type="SMART" id="SM00388">
    <property type="entry name" value="HisKA"/>
    <property type="match status" value="1"/>
</dbReference>
<dbReference type="InterPro" id="IPR004358">
    <property type="entry name" value="Sig_transdc_His_kin-like_C"/>
</dbReference>
<proteinExistence type="predicted"/>
<evidence type="ECO:0000256" key="7">
    <source>
        <dbReference type="SAM" id="Phobius"/>
    </source>
</evidence>
<keyword evidence="3" id="KW-0597">Phosphoprotein</keyword>
<keyword evidence="7" id="KW-0812">Transmembrane</keyword>
<evidence type="ECO:0000259" key="8">
    <source>
        <dbReference type="PROSITE" id="PS50109"/>
    </source>
</evidence>
<dbReference type="SUPFAM" id="SSF47384">
    <property type="entry name" value="Homodimeric domain of signal transducing histidine kinase"/>
    <property type="match status" value="1"/>
</dbReference>
<dbReference type="PRINTS" id="PR00344">
    <property type="entry name" value="BCTRLSENSOR"/>
</dbReference>
<dbReference type="PROSITE" id="PS50109">
    <property type="entry name" value="HIS_KIN"/>
    <property type="match status" value="1"/>
</dbReference>
<dbReference type="CDD" id="cd00082">
    <property type="entry name" value="HisKA"/>
    <property type="match status" value="1"/>
</dbReference>
<dbReference type="InterPro" id="IPR003661">
    <property type="entry name" value="HisK_dim/P_dom"/>
</dbReference>
<dbReference type="InterPro" id="IPR050351">
    <property type="entry name" value="BphY/WalK/GraS-like"/>
</dbReference>
<dbReference type="EC" id="2.7.13.3" evidence="2"/>
<evidence type="ECO:0000313" key="10">
    <source>
        <dbReference type="Proteomes" id="UP000295292"/>
    </source>
</evidence>
<dbReference type="GO" id="GO:0004721">
    <property type="term" value="F:phosphoprotein phosphatase activity"/>
    <property type="evidence" value="ECO:0007669"/>
    <property type="project" value="TreeGrafter"/>
</dbReference>
<dbReference type="FunFam" id="3.30.565.10:FF:000006">
    <property type="entry name" value="Sensor histidine kinase WalK"/>
    <property type="match status" value="1"/>
</dbReference>
<dbReference type="GO" id="GO:0016036">
    <property type="term" value="P:cellular response to phosphate starvation"/>
    <property type="evidence" value="ECO:0007669"/>
    <property type="project" value="TreeGrafter"/>
</dbReference>
<dbReference type="GO" id="GO:0005886">
    <property type="term" value="C:plasma membrane"/>
    <property type="evidence" value="ECO:0007669"/>
    <property type="project" value="TreeGrafter"/>
</dbReference>
<keyword evidence="4" id="KW-0808">Transferase</keyword>
<feature type="transmembrane region" description="Helical" evidence="7">
    <location>
        <begin position="216"/>
        <end position="239"/>
    </location>
</feature>
<dbReference type="GO" id="GO:0000155">
    <property type="term" value="F:phosphorelay sensor kinase activity"/>
    <property type="evidence" value="ECO:0007669"/>
    <property type="project" value="InterPro"/>
</dbReference>
<keyword evidence="7" id="KW-1133">Transmembrane helix</keyword>
<dbReference type="Proteomes" id="UP000295292">
    <property type="component" value="Unassembled WGS sequence"/>
</dbReference>
<dbReference type="Pfam" id="PF02518">
    <property type="entry name" value="HATPase_c"/>
    <property type="match status" value="1"/>
</dbReference>
<dbReference type="InterPro" id="IPR005467">
    <property type="entry name" value="His_kinase_dom"/>
</dbReference>
<evidence type="ECO:0000256" key="4">
    <source>
        <dbReference type="ARBA" id="ARBA00022679"/>
    </source>
</evidence>
<dbReference type="Pfam" id="PF00512">
    <property type="entry name" value="HisKA"/>
    <property type="match status" value="1"/>
</dbReference>
<dbReference type="OrthoDB" id="921707at2"/>
<dbReference type="InterPro" id="IPR003594">
    <property type="entry name" value="HATPase_dom"/>
</dbReference>
<evidence type="ECO:0000256" key="1">
    <source>
        <dbReference type="ARBA" id="ARBA00000085"/>
    </source>
</evidence>
<comment type="catalytic activity">
    <reaction evidence="1">
        <text>ATP + protein L-histidine = ADP + protein N-phospho-L-histidine.</text>
        <dbReference type="EC" id="2.7.13.3"/>
    </reaction>
</comment>
<dbReference type="Gene3D" id="1.10.287.130">
    <property type="match status" value="1"/>
</dbReference>
<evidence type="ECO:0000256" key="2">
    <source>
        <dbReference type="ARBA" id="ARBA00012438"/>
    </source>
</evidence>
<accession>A0A4R6W8X0</accession>
<dbReference type="RefSeq" id="WP_133586210.1">
    <property type="nucleotide sequence ID" value="NZ_SNYV01000017.1"/>
</dbReference>
<evidence type="ECO:0000256" key="6">
    <source>
        <dbReference type="ARBA" id="ARBA00023012"/>
    </source>
</evidence>
<evidence type="ECO:0000256" key="5">
    <source>
        <dbReference type="ARBA" id="ARBA00022777"/>
    </source>
</evidence>
<dbReference type="SMART" id="SM00387">
    <property type="entry name" value="HATPase_c"/>
    <property type="match status" value="1"/>
</dbReference>
<dbReference type="Gene3D" id="3.30.565.10">
    <property type="entry name" value="Histidine kinase-like ATPase, C-terminal domain"/>
    <property type="match status" value="1"/>
</dbReference>
<dbReference type="CDD" id="cd00075">
    <property type="entry name" value="HATPase"/>
    <property type="match status" value="1"/>
</dbReference>
<comment type="caution">
    <text evidence="9">The sequence shown here is derived from an EMBL/GenBank/DDBJ whole genome shotgun (WGS) entry which is preliminary data.</text>
</comment>
<feature type="transmembrane region" description="Helical" evidence="7">
    <location>
        <begin position="7"/>
        <end position="28"/>
    </location>
</feature>
<dbReference type="PANTHER" id="PTHR45453">
    <property type="entry name" value="PHOSPHATE REGULON SENSOR PROTEIN PHOR"/>
    <property type="match status" value="1"/>
</dbReference>
<name>A0A4R6W8X0_9SPHI</name>
<dbReference type="EMBL" id="SNYV01000017">
    <property type="protein sequence ID" value="TDQ75455.1"/>
    <property type="molecule type" value="Genomic_DNA"/>
</dbReference>
<evidence type="ECO:0000256" key="3">
    <source>
        <dbReference type="ARBA" id="ARBA00022553"/>
    </source>
</evidence>
<gene>
    <name evidence="9" type="ORF">CLV99_4060</name>
</gene>
<dbReference type="InterPro" id="IPR036890">
    <property type="entry name" value="HATPase_C_sf"/>
</dbReference>
<reference evidence="9 10" key="1">
    <citation type="submission" date="2019-03" db="EMBL/GenBank/DDBJ databases">
        <title>Genomic Encyclopedia of Archaeal and Bacterial Type Strains, Phase II (KMG-II): from individual species to whole genera.</title>
        <authorList>
            <person name="Goeker M."/>
        </authorList>
    </citation>
    <scope>NUCLEOTIDE SEQUENCE [LARGE SCALE GENOMIC DNA]</scope>
    <source>
        <strain evidence="9 10">DSM 28353</strain>
    </source>
</reference>
<keyword evidence="10" id="KW-1185">Reference proteome</keyword>
<dbReference type="SUPFAM" id="SSF55874">
    <property type="entry name" value="ATPase domain of HSP90 chaperone/DNA topoisomerase II/histidine kinase"/>
    <property type="match status" value="1"/>
</dbReference>
<dbReference type="PANTHER" id="PTHR45453:SF1">
    <property type="entry name" value="PHOSPHATE REGULON SENSOR PROTEIN PHOR"/>
    <property type="match status" value="1"/>
</dbReference>
<protein>
    <recommendedName>
        <fullName evidence="2">histidine kinase</fullName>
        <ecNumber evidence="2">2.7.13.3</ecNumber>
    </recommendedName>
</protein>
<organism evidence="9 10">
    <name type="scientific">Sphingobacterium yanglingense</name>
    <dbReference type="NCBI Taxonomy" id="1437280"/>
    <lineage>
        <taxon>Bacteria</taxon>
        <taxon>Pseudomonadati</taxon>
        <taxon>Bacteroidota</taxon>
        <taxon>Sphingobacteriia</taxon>
        <taxon>Sphingobacteriales</taxon>
        <taxon>Sphingobacteriaceae</taxon>
        <taxon>Sphingobacterium</taxon>
    </lineage>
</organism>
<keyword evidence="5" id="KW-0418">Kinase</keyword>
<evidence type="ECO:0000313" key="9">
    <source>
        <dbReference type="EMBL" id="TDQ75455.1"/>
    </source>
</evidence>
<dbReference type="AlphaFoldDB" id="A0A4R6W8X0"/>